<organism evidence="1 2">
    <name type="scientific">Burkholderia lata (strain ATCC 17760 / DSM 23089 / LMG 22485 / NCIMB 9086 / R18194 / 383)</name>
    <dbReference type="NCBI Taxonomy" id="482957"/>
    <lineage>
        <taxon>Bacteria</taxon>
        <taxon>Pseudomonadati</taxon>
        <taxon>Pseudomonadota</taxon>
        <taxon>Betaproteobacteria</taxon>
        <taxon>Burkholderiales</taxon>
        <taxon>Burkholderiaceae</taxon>
        <taxon>Burkholderia</taxon>
        <taxon>Burkholderia cepacia complex</taxon>
    </lineage>
</organism>
<name>A0A6P2UT10_BURL3</name>
<dbReference type="RefSeq" id="WP_175011098.1">
    <property type="nucleotide sequence ID" value="NZ_CABVQN010000003.1"/>
</dbReference>
<sequence>MANIMTTPRSSTAQMETSRIPGGVKVITCIFMRNSGLSMQVGAFGGAIDVRKTGGATAKLTLGFAAPIIDLLKAVIEIHGIVMRGTP</sequence>
<accession>A0A6P2UT10</accession>
<proteinExistence type="predicted"/>
<dbReference type="Proteomes" id="UP000494110">
    <property type="component" value="Unassembled WGS sequence"/>
</dbReference>
<reference evidence="1 2" key="1">
    <citation type="submission" date="2019-09" db="EMBL/GenBank/DDBJ databases">
        <authorList>
            <person name="Depoorter E."/>
        </authorList>
    </citation>
    <scope>NUCLEOTIDE SEQUENCE [LARGE SCALE GENOMIC DNA]</scope>
    <source>
        <strain evidence="1">R-39750</strain>
    </source>
</reference>
<gene>
    <name evidence="1" type="ORF">BLA39750_00951</name>
</gene>
<dbReference type="EMBL" id="CABVQN010000003">
    <property type="protein sequence ID" value="VWC77071.1"/>
    <property type="molecule type" value="Genomic_DNA"/>
</dbReference>
<evidence type="ECO:0000313" key="2">
    <source>
        <dbReference type="Proteomes" id="UP000494110"/>
    </source>
</evidence>
<dbReference type="AlphaFoldDB" id="A0A6P2UT10"/>
<protein>
    <submittedName>
        <fullName evidence="1">Uncharacterized protein</fullName>
    </submittedName>
</protein>
<evidence type="ECO:0000313" key="1">
    <source>
        <dbReference type="EMBL" id="VWC77071.1"/>
    </source>
</evidence>